<evidence type="ECO:0000313" key="3">
    <source>
        <dbReference type="EMBL" id="KAF5739704.1"/>
    </source>
</evidence>
<dbReference type="SUPFAM" id="SSF46785">
    <property type="entry name" value="Winged helix' DNA-binding domain"/>
    <property type="match status" value="1"/>
</dbReference>
<feature type="region of interest" description="Disordered" evidence="1">
    <location>
        <begin position="263"/>
        <end position="288"/>
    </location>
</feature>
<dbReference type="InterPro" id="IPR036390">
    <property type="entry name" value="WH_DNA-bd_sf"/>
</dbReference>
<evidence type="ECO:0000256" key="1">
    <source>
        <dbReference type="SAM" id="MobiDB-lite"/>
    </source>
</evidence>
<dbReference type="InterPro" id="IPR002109">
    <property type="entry name" value="Glutaredoxin"/>
</dbReference>
<dbReference type="PANTHER" id="PTHR46361">
    <property type="entry name" value="ELECTRON CARRIER/ PROTEIN DISULFIDE OXIDOREDUCTASE"/>
    <property type="match status" value="1"/>
</dbReference>
<feature type="compositionally biased region" description="Basic and acidic residues" evidence="1">
    <location>
        <begin position="164"/>
        <end position="194"/>
    </location>
</feature>
<evidence type="ECO:0000313" key="4">
    <source>
        <dbReference type="Proteomes" id="UP000593562"/>
    </source>
</evidence>
<name>A0A7J7D042_TRIWF</name>
<dbReference type="InterPro" id="IPR036388">
    <property type="entry name" value="WH-like_DNA-bd_sf"/>
</dbReference>
<feature type="compositionally biased region" description="Polar residues" evidence="1">
    <location>
        <begin position="1"/>
        <end position="16"/>
    </location>
</feature>
<feature type="region of interest" description="Disordered" evidence="1">
    <location>
        <begin position="1"/>
        <end position="225"/>
    </location>
</feature>
<dbReference type="PANTHER" id="PTHR46361:SF3">
    <property type="entry name" value="ELECTRON CARRIER_ PROTEIN DISULFIDE OXIDOREDUCTASE"/>
    <property type="match status" value="1"/>
</dbReference>
<dbReference type="InterPro" id="IPR036249">
    <property type="entry name" value="Thioredoxin-like_sf"/>
</dbReference>
<sequence>MENISTSEKSTMNSPNFEKADEFTPVPVKELGEEPSREMKSVTISSDGSPLDNGDGQDGLGDKINKSNVSESKAHIENLADSMEHDSVDKMQKRSDFNSNVQQKNSGVNIEKVASSHQVDEGKDFESKAEEETNESTTEILSEVKEPEPIFDGTDVPKVASSHQLDEAKDFESKAKEEKNESTTEILSEEKEPEPIFDGTEVPGMEANRSSSTRSLGIDPEAEGSAWPEKAVALTSFVKEKGVVAVATFLRRLSVKRDELGQDIPTDEDKATSDSLEDNETTGISQKAAERSAWNPLNYIKISRDNAEKKAEPEAEAMEMLLQPIVMKGRIILYTRLRCKDCKEARLFLHRKRLRYVEINIDVFPSRKAELEKFSGSSAVPKVFFNEVLIGGFDEMKGLDESDKLNEKIDYLINEAPAVEAPLPPLSGEDDVSSNGALDELAVIVRKMKQFLIIKDRFYKMRRFTNCFVGSDAVDFLSEDQYLERDEAIEFGRKLASKLFFQHVLEENLFEDGNHLYRFFDDDPVVASQCHNIPRGIIDVKPKPIIEIASRLRFLSYAIFEAYTSEDGRHVDYRSIHGSEEFARYLRTVQELHRVELQDMRREDKLTFFINLYNMMAIHAILEWGYPVGALERRKMFGDFKYVIGGCTYSLSAIQNGVLRGNQRPPYNLMKPFGVKDKRFKVALPYPEHLIHFALVFGSRSGPALRCYSPANIDKELMEATRNYLRGGGLIVDLQANVALVSKILKWYSIDFGKNEAEVLKHASNYLEPANSEALLEMLADTRLKSDSAMATPGYDLTEAYVLRKLHKEKMKMMDQEEGSKKIDGVKLQAKPKTGCFPWLIKKIQPTSDSAADFAGKEEVDRLDQRI</sequence>
<dbReference type="PROSITE" id="PS51354">
    <property type="entry name" value="GLUTAREDOXIN_2"/>
    <property type="match status" value="1"/>
</dbReference>
<dbReference type="EMBL" id="JAAARO010000012">
    <property type="protein sequence ID" value="KAF5739704.1"/>
    <property type="molecule type" value="Genomic_DNA"/>
</dbReference>
<dbReference type="InParanoid" id="A0A7J7D042"/>
<proteinExistence type="predicted"/>
<dbReference type="SMART" id="SM00049">
    <property type="entry name" value="DEP"/>
    <property type="match status" value="1"/>
</dbReference>
<feature type="compositionally biased region" description="Basic and acidic residues" evidence="1">
    <location>
        <begin position="72"/>
        <end position="96"/>
    </location>
</feature>
<evidence type="ECO:0000259" key="2">
    <source>
        <dbReference type="PROSITE" id="PS50186"/>
    </source>
</evidence>
<protein>
    <recommendedName>
        <fullName evidence="2">DEP domain-containing protein</fullName>
    </recommendedName>
</protein>
<dbReference type="CDD" id="cd04371">
    <property type="entry name" value="DEP"/>
    <property type="match status" value="1"/>
</dbReference>
<feature type="compositionally biased region" description="Basic and acidic residues" evidence="1">
    <location>
        <begin position="30"/>
        <end position="40"/>
    </location>
</feature>
<dbReference type="Proteomes" id="UP000593562">
    <property type="component" value="Unassembled WGS sequence"/>
</dbReference>
<dbReference type="AlphaFoldDB" id="A0A7J7D042"/>
<dbReference type="SUPFAM" id="SSF52833">
    <property type="entry name" value="Thioredoxin-like"/>
    <property type="match status" value="1"/>
</dbReference>
<organism evidence="3 4">
    <name type="scientific">Tripterygium wilfordii</name>
    <name type="common">Thunder God vine</name>
    <dbReference type="NCBI Taxonomy" id="458696"/>
    <lineage>
        <taxon>Eukaryota</taxon>
        <taxon>Viridiplantae</taxon>
        <taxon>Streptophyta</taxon>
        <taxon>Embryophyta</taxon>
        <taxon>Tracheophyta</taxon>
        <taxon>Spermatophyta</taxon>
        <taxon>Magnoliopsida</taxon>
        <taxon>eudicotyledons</taxon>
        <taxon>Gunneridae</taxon>
        <taxon>Pentapetalae</taxon>
        <taxon>rosids</taxon>
        <taxon>fabids</taxon>
        <taxon>Celastrales</taxon>
        <taxon>Celastraceae</taxon>
        <taxon>Tripterygium</taxon>
    </lineage>
</organism>
<dbReference type="Gene3D" id="1.10.10.10">
    <property type="entry name" value="Winged helix-like DNA-binding domain superfamily/Winged helix DNA-binding domain"/>
    <property type="match status" value="1"/>
</dbReference>
<feature type="domain" description="DEP" evidence="2">
    <location>
        <begin position="448"/>
        <end position="521"/>
    </location>
</feature>
<gene>
    <name evidence="3" type="ORF">HS088_TW12G00914</name>
</gene>
<dbReference type="GO" id="GO:0035556">
    <property type="term" value="P:intracellular signal transduction"/>
    <property type="evidence" value="ECO:0007669"/>
    <property type="project" value="InterPro"/>
</dbReference>
<dbReference type="InterPro" id="IPR006869">
    <property type="entry name" value="DUF547"/>
</dbReference>
<reference evidence="3 4" key="1">
    <citation type="journal article" date="2020" name="Nat. Commun.">
        <title>Genome of Tripterygium wilfordii and identification of cytochrome P450 involved in triptolide biosynthesis.</title>
        <authorList>
            <person name="Tu L."/>
            <person name="Su P."/>
            <person name="Zhang Z."/>
            <person name="Gao L."/>
            <person name="Wang J."/>
            <person name="Hu T."/>
            <person name="Zhou J."/>
            <person name="Zhang Y."/>
            <person name="Zhao Y."/>
            <person name="Liu Y."/>
            <person name="Song Y."/>
            <person name="Tong Y."/>
            <person name="Lu Y."/>
            <person name="Yang J."/>
            <person name="Xu C."/>
            <person name="Jia M."/>
            <person name="Peters R.J."/>
            <person name="Huang L."/>
            <person name="Gao W."/>
        </authorList>
    </citation>
    <scope>NUCLEOTIDE SEQUENCE [LARGE SCALE GENOMIC DNA]</scope>
    <source>
        <strain evidence="4">cv. XIE 37</strain>
        <tissue evidence="3">Leaf</tissue>
    </source>
</reference>
<dbReference type="Pfam" id="PF04784">
    <property type="entry name" value="DUF547"/>
    <property type="match status" value="1"/>
</dbReference>
<dbReference type="InterPro" id="IPR000591">
    <property type="entry name" value="DEP_dom"/>
</dbReference>
<feature type="compositionally biased region" description="Polar residues" evidence="1">
    <location>
        <begin position="97"/>
        <end position="108"/>
    </location>
</feature>
<keyword evidence="4" id="KW-1185">Reference proteome</keyword>
<feature type="compositionally biased region" description="Basic and acidic residues" evidence="1">
    <location>
        <begin position="118"/>
        <end position="131"/>
    </location>
</feature>
<dbReference type="PROSITE" id="PS50186">
    <property type="entry name" value="DEP"/>
    <property type="match status" value="1"/>
</dbReference>
<accession>A0A7J7D042</accession>
<dbReference type="Gene3D" id="3.40.30.10">
    <property type="entry name" value="Glutaredoxin"/>
    <property type="match status" value="1"/>
</dbReference>
<dbReference type="Pfam" id="PF00610">
    <property type="entry name" value="DEP"/>
    <property type="match status" value="1"/>
</dbReference>
<comment type="caution">
    <text evidence="3">The sequence shown here is derived from an EMBL/GenBank/DDBJ whole genome shotgun (WGS) entry which is preliminary data.</text>
</comment>
<dbReference type="Pfam" id="PF00462">
    <property type="entry name" value="Glutaredoxin"/>
    <property type="match status" value="1"/>
</dbReference>